<dbReference type="GeneID" id="17298811"/>
<feature type="compositionally biased region" description="Basic and acidic residues" evidence="1">
    <location>
        <begin position="256"/>
        <end position="268"/>
    </location>
</feature>
<dbReference type="HOGENOM" id="CLU_583243_0_0_1"/>
<name>L1J0Y9_GUITC</name>
<dbReference type="KEGG" id="gtt:GUITHDRAFT_111764"/>
<evidence type="ECO:0000313" key="3">
    <source>
        <dbReference type="EnsemblProtists" id="EKX42198"/>
    </source>
</evidence>
<evidence type="ECO:0000313" key="2">
    <source>
        <dbReference type="EMBL" id="EKX42198.1"/>
    </source>
</evidence>
<feature type="region of interest" description="Disordered" evidence="1">
    <location>
        <begin position="313"/>
        <end position="334"/>
    </location>
</feature>
<dbReference type="EnsemblProtists" id="EKX42198">
    <property type="protein sequence ID" value="EKX42198"/>
    <property type="gene ID" value="GUITHDRAFT_111764"/>
</dbReference>
<feature type="region of interest" description="Disordered" evidence="1">
    <location>
        <begin position="428"/>
        <end position="456"/>
    </location>
</feature>
<dbReference type="AlphaFoldDB" id="L1J0Y9"/>
<gene>
    <name evidence="2" type="ORF">GUITHDRAFT_111764</name>
</gene>
<feature type="compositionally biased region" description="Basic and acidic residues" evidence="1">
    <location>
        <begin position="430"/>
        <end position="439"/>
    </location>
</feature>
<reference evidence="3" key="3">
    <citation type="submission" date="2016-03" db="UniProtKB">
        <authorList>
            <consortium name="EnsemblProtists"/>
        </authorList>
    </citation>
    <scope>IDENTIFICATION</scope>
</reference>
<feature type="region of interest" description="Disordered" evidence="1">
    <location>
        <begin position="171"/>
        <end position="211"/>
    </location>
</feature>
<reference evidence="2 4" key="1">
    <citation type="journal article" date="2012" name="Nature">
        <title>Algal genomes reveal evolutionary mosaicism and the fate of nucleomorphs.</title>
        <authorList>
            <consortium name="DOE Joint Genome Institute"/>
            <person name="Curtis B.A."/>
            <person name="Tanifuji G."/>
            <person name="Burki F."/>
            <person name="Gruber A."/>
            <person name="Irimia M."/>
            <person name="Maruyama S."/>
            <person name="Arias M.C."/>
            <person name="Ball S.G."/>
            <person name="Gile G.H."/>
            <person name="Hirakawa Y."/>
            <person name="Hopkins J.F."/>
            <person name="Kuo A."/>
            <person name="Rensing S.A."/>
            <person name="Schmutz J."/>
            <person name="Symeonidi A."/>
            <person name="Elias M."/>
            <person name="Eveleigh R.J."/>
            <person name="Herman E.K."/>
            <person name="Klute M.J."/>
            <person name="Nakayama T."/>
            <person name="Obornik M."/>
            <person name="Reyes-Prieto A."/>
            <person name="Armbrust E.V."/>
            <person name="Aves S.J."/>
            <person name="Beiko R.G."/>
            <person name="Coutinho P."/>
            <person name="Dacks J.B."/>
            <person name="Durnford D.G."/>
            <person name="Fast N.M."/>
            <person name="Green B.R."/>
            <person name="Grisdale C.J."/>
            <person name="Hempel F."/>
            <person name="Henrissat B."/>
            <person name="Hoppner M.P."/>
            <person name="Ishida K."/>
            <person name="Kim E."/>
            <person name="Koreny L."/>
            <person name="Kroth P.G."/>
            <person name="Liu Y."/>
            <person name="Malik S.B."/>
            <person name="Maier U.G."/>
            <person name="McRose D."/>
            <person name="Mock T."/>
            <person name="Neilson J.A."/>
            <person name="Onodera N.T."/>
            <person name="Poole A.M."/>
            <person name="Pritham E.J."/>
            <person name="Richards T.A."/>
            <person name="Rocap G."/>
            <person name="Roy S.W."/>
            <person name="Sarai C."/>
            <person name="Schaack S."/>
            <person name="Shirato S."/>
            <person name="Slamovits C.H."/>
            <person name="Spencer D.F."/>
            <person name="Suzuki S."/>
            <person name="Worden A.Z."/>
            <person name="Zauner S."/>
            <person name="Barry K."/>
            <person name="Bell C."/>
            <person name="Bharti A.K."/>
            <person name="Crow J.A."/>
            <person name="Grimwood J."/>
            <person name="Kramer R."/>
            <person name="Lindquist E."/>
            <person name="Lucas S."/>
            <person name="Salamov A."/>
            <person name="McFadden G.I."/>
            <person name="Lane C.E."/>
            <person name="Keeling P.J."/>
            <person name="Gray M.W."/>
            <person name="Grigoriev I.V."/>
            <person name="Archibald J.M."/>
        </authorList>
    </citation>
    <scope>NUCLEOTIDE SEQUENCE</scope>
    <source>
        <strain evidence="2 4">CCMP2712</strain>
    </source>
</reference>
<feature type="compositionally biased region" description="Basic and acidic residues" evidence="1">
    <location>
        <begin position="186"/>
        <end position="197"/>
    </location>
</feature>
<dbReference type="EMBL" id="JH993018">
    <property type="protein sequence ID" value="EKX42198.1"/>
    <property type="molecule type" value="Genomic_DNA"/>
</dbReference>
<accession>L1J0Y9</accession>
<protein>
    <submittedName>
        <fullName evidence="2 3">Uncharacterized protein</fullName>
    </submittedName>
</protein>
<evidence type="ECO:0000313" key="4">
    <source>
        <dbReference type="Proteomes" id="UP000011087"/>
    </source>
</evidence>
<reference evidence="4" key="2">
    <citation type="submission" date="2012-11" db="EMBL/GenBank/DDBJ databases">
        <authorList>
            <person name="Kuo A."/>
            <person name="Curtis B.A."/>
            <person name="Tanifuji G."/>
            <person name="Burki F."/>
            <person name="Gruber A."/>
            <person name="Irimia M."/>
            <person name="Maruyama S."/>
            <person name="Arias M.C."/>
            <person name="Ball S.G."/>
            <person name="Gile G.H."/>
            <person name="Hirakawa Y."/>
            <person name="Hopkins J.F."/>
            <person name="Rensing S.A."/>
            <person name="Schmutz J."/>
            <person name="Symeonidi A."/>
            <person name="Elias M."/>
            <person name="Eveleigh R.J."/>
            <person name="Herman E.K."/>
            <person name="Klute M.J."/>
            <person name="Nakayama T."/>
            <person name="Obornik M."/>
            <person name="Reyes-Prieto A."/>
            <person name="Armbrust E.V."/>
            <person name="Aves S.J."/>
            <person name="Beiko R.G."/>
            <person name="Coutinho P."/>
            <person name="Dacks J.B."/>
            <person name="Durnford D.G."/>
            <person name="Fast N.M."/>
            <person name="Green B.R."/>
            <person name="Grisdale C."/>
            <person name="Hempe F."/>
            <person name="Henrissat B."/>
            <person name="Hoppner M.P."/>
            <person name="Ishida K.-I."/>
            <person name="Kim E."/>
            <person name="Koreny L."/>
            <person name="Kroth P.G."/>
            <person name="Liu Y."/>
            <person name="Malik S.-B."/>
            <person name="Maier U.G."/>
            <person name="McRose D."/>
            <person name="Mock T."/>
            <person name="Neilson J.A."/>
            <person name="Onodera N.T."/>
            <person name="Poole A.M."/>
            <person name="Pritham E.J."/>
            <person name="Richards T.A."/>
            <person name="Rocap G."/>
            <person name="Roy S.W."/>
            <person name="Sarai C."/>
            <person name="Schaack S."/>
            <person name="Shirato S."/>
            <person name="Slamovits C.H."/>
            <person name="Spencer D.F."/>
            <person name="Suzuki S."/>
            <person name="Worden A.Z."/>
            <person name="Zauner S."/>
            <person name="Barry K."/>
            <person name="Bell C."/>
            <person name="Bharti A.K."/>
            <person name="Crow J.A."/>
            <person name="Grimwood J."/>
            <person name="Kramer R."/>
            <person name="Lindquist E."/>
            <person name="Lucas S."/>
            <person name="Salamov A."/>
            <person name="McFadden G.I."/>
            <person name="Lane C.E."/>
            <person name="Keeling P.J."/>
            <person name="Gray M.W."/>
            <person name="Grigoriev I.V."/>
            <person name="Archibald J.M."/>
        </authorList>
    </citation>
    <scope>NUCLEOTIDE SEQUENCE</scope>
    <source>
        <strain evidence="4">CCMP2712</strain>
    </source>
</reference>
<evidence type="ECO:0000256" key="1">
    <source>
        <dbReference type="SAM" id="MobiDB-lite"/>
    </source>
</evidence>
<keyword evidence="4" id="KW-1185">Reference proteome</keyword>
<dbReference type="PaxDb" id="55529-EKX42198"/>
<dbReference type="Proteomes" id="UP000011087">
    <property type="component" value="Unassembled WGS sequence"/>
</dbReference>
<organism evidence="2">
    <name type="scientific">Guillardia theta (strain CCMP2712)</name>
    <name type="common">Cryptophyte</name>
    <dbReference type="NCBI Taxonomy" id="905079"/>
    <lineage>
        <taxon>Eukaryota</taxon>
        <taxon>Cryptophyceae</taxon>
        <taxon>Pyrenomonadales</taxon>
        <taxon>Geminigeraceae</taxon>
        <taxon>Guillardia</taxon>
    </lineage>
</organism>
<feature type="region of interest" description="Disordered" evidence="1">
    <location>
        <begin position="245"/>
        <end position="282"/>
    </location>
</feature>
<proteinExistence type="predicted"/>
<dbReference type="RefSeq" id="XP_005829178.1">
    <property type="nucleotide sequence ID" value="XM_005829121.1"/>
</dbReference>
<sequence>METKTLRLVQVIPFLVNIAVKALFIGWKKTASRPQNVACRHNTKEVKTPVQNIDQTVVCIKQQCKSRVTEKCVFRRCAKNHLKRYFGKPKRFGEKLKHRICKPFPSDHQYNQLSTIDLIDKRLSSQIRKDEETKISIATVPSINEQNPAGLASSVMAGASELAAEDLAAAEPEAGGAEGAEEAEEESRGADVGHTVRQDGGQIRTTEAEATPLRLAVGEQYPAGLASSVMAGASELAAEDLAAAEPEAGGAEGAEEESRGADVGHTVRQDGGQIRTTEAEATPLRLAVGEQYPAGLASSVMAGASELAAEDLAAAEPEAGGAEEAEEESRGADVGLSRRASIIKSRSGCACDEHEPPGIQVDYASSPCSEVSSSPISSRALLIEFSETKSSVHRSRRVLKLINSNCCQSVESITSELVVEQRKCTVTKRSQREASRSKENVIPPSPKGKEAEGGPSSLFTVWEPVLAFR</sequence>